<evidence type="ECO:0000256" key="5">
    <source>
        <dbReference type="SAM" id="Phobius"/>
    </source>
</evidence>
<evidence type="ECO:0000259" key="6">
    <source>
        <dbReference type="Pfam" id="PF01061"/>
    </source>
</evidence>
<dbReference type="InterPro" id="IPR013525">
    <property type="entry name" value="ABC2_TM"/>
</dbReference>
<evidence type="ECO:0000313" key="7">
    <source>
        <dbReference type="EMBL" id="KAK9903152.1"/>
    </source>
</evidence>
<comment type="subcellular location">
    <subcellularLocation>
        <location evidence="1">Membrane</location>
        <topology evidence="1">Multi-pass membrane protein</topology>
    </subcellularLocation>
</comment>
<feature type="transmembrane region" description="Helical" evidence="5">
    <location>
        <begin position="254"/>
        <end position="274"/>
    </location>
</feature>
<dbReference type="AlphaFoldDB" id="A0AAW1VNL3"/>
<feature type="transmembrane region" description="Helical" evidence="5">
    <location>
        <begin position="109"/>
        <end position="130"/>
    </location>
</feature>
<feature type="transmembrane region" description="Helical" evidence="5">
    <location>
        <begin position="224"/>
        <end position="242"/>
    </location>
</feature>
<proteinExistence type="predicted"/>
<dbReference type="Pfam" id="PF01061">
    <property type="entry name" value="ABC2_membrane"/>
    <property type="match status" value="1"/>
</dbReference>
<comment type="caution">
    <text evidence="7">The sequence shown here is derived from an EMBL/GenBank/DDBJ whole genome shotgun (WGS) entry which is preliminary data.</text>
</comment>
<dbReference type="Proteomes" id="UP001457282">
    <property type="component" value="Unassembled WGS sequence"/>
</dbReference>
<evidence type="ECO:0000256" key="1">
    <source>
        <dbReference type="ARBA" id="ARBA00004141"/>
    </source>
</evidence>
<evidence type="ECO:0000256" key="4">
    <source>
        <dbReference type="ARBA" id="ARBA00023136"/>
    </source>
</evidence>
<keyword evidence="3 5" id="KW-1133">Transmembrane helix</keyword>
<organism evidence="7 8">
    <name type="scientific">Rubus argutus</name>
    <name type="common">Southern blackberry</name>
    <dbReference type="NCBI Taxonomy" id="59490"/>
    <lineage>
        <taxon>Eukaryota</taxon>
        <taxon>Viridiplantae</taxon>
        <taxon>Streptophyta</taxon>
        <taxon>Embryophyta</taxon>
        <taxon>Tracheophyta</taxon>
        <taxon>Spermatophyta</taxon>
        <taxon>Magnoliopsida</taxon>
        <taxon>eudicotyledons</taxon>
        <taxon>Gunneridae</taxon>
        <taxon>Pentapetalae</taxon>
        <taxon>rosids</taxon>
        <taxon>fabids</taxon>
        <taxon>Rosales</taxon>
        <taxon>Rosaceae</taxon>
        <taxon>Rosoideae</taxon>
        <taxon>Rosoideae incertae sedis</taxon>
        <taxon>Rubus</taxon>
    </lineage>
</organism>
<protein>
    <recommendedName>
        <fullName evidence="6">ABC-2 type transporter transmembrane domain-containing protein</fullName>
    </recommendedName>
</protein>
<keyword evidence="8" id="KW-1185">Reference proteome</keyword>
<feature type="transmembrane region" description="Helical" evidence="5">
    <location>
        <begin position="142"/>
        <end position="165"/>
    </location>
</feature>
<name>A0AAW1VNL3_RUBAR</name>
<dbReference type="PANTHER" id="PTHR48040:SF45">
    <property type="entry name" value="PLEIOTROPIC DRUG RESISTANCE PROTEIN 1-LIKE"/>
    <property type="match status" value="1"/>
</dbReference>
<accession>A0AAW1VNL3</accession>
<reference evidence="7 8" key="1">
    <citation type="journal article" date="2023" name="G3 (Bethesda)">
        <title>A chromosome-length genome assembly and annotation of blackberry (Rubus argutus, cv. 'Hillquist').</title>
        <authorList>
            <person name="Bruna T."/>
            <person name="Aryal R."/>
            <person name="Dudchenko O."/>
            <person name="Sargent D.J."/>
            <person name="Mead D."/>
            <person name="Buti M."/>
            <person name="Cavallini A."/>
            <person name="Hytonen T."/>
            <person name="Andres J."/>
            <person name="Pham M."/>
            <person name="Weisz D."/>
            <person name="Mascagni F."/>
            <person name="Usai G."/>
            <person name="Natali L."/>
            <person name="Bassil N."/>
            <person name="Fernandez G.E."/>
            <person name="Lomsadze A."/>
            <person name="Armour M."/>
            <person name="Olukolu B."/>
            <person name="Poorten T."/>
            <person name="Britton C."/>
            <person name="Davik J."/>
            <person name="Ashrafi H."/>
            <person name="Aiden E.L."/>
            <person name="Borodovsky M."/>
            <person name="Worthington M."/>
        </authorList>
    </citation>
    <scope>NUCLEOTIDE SEQUENCE [LARGE SCALE GENOMIC DNA]</scope>
    <source>
        <strain evidence="7">PI 553951</strain>
    </source>
</reference>
<keyword evidence="4 5" id="KW-0472">Membrane</keyword>
<evidence type="ECO:0000313" key="8">
    <source>
        <dbReference type="Proteomes" id="UP001457282"/>
    </source>
</evidence>
<dbReference type="GO" id="GO:0140359">
    <property type="term" value="F:ABC-type transporter activity"/>
    <property type="evidence" value="ECO:0007669"/>
    <property type="project" value="InterPro"/>
</dbReference>
<sequence length="357" mass="41074">MPDLDLDLYMKAAALEGQQTNIVSDFILKVLGLEDCADIMGLGENVLEFFECMGFKCPERKGVCDFLQEVTSRKDQEQYWVHMDRPYSFTELFKACMARQILLTKRNSFIYIFELAQLIIVAVTTMTLFFRTEMDRNTVADGGIYMGALFYTLLTIMLNGFAELLMTVSRLPVFFKQRDHLFYPAWAYALPTWMIRIPITFVDVSIWVITTYYAVGYDPSSERFFKHFLLLLCTSQMVNGLYRLIGALGRNITIANTFGFVALLVILGLGGFILPRGSCQLNRSIRSYGVEVLRHIPGSRFLLDWSSSFDWIYSSVESLFHLDRQFNILINGMVLPFEAVSVYFRGHHICCLICLRK</sequence>
<evidence type="ECO:0000256" key="2">
    <source>
        <dbReference type="ARBA" id="ARBA00022692"/>
    </source>
</evidence>
<dbReference type="PANTHER" id="PTHR48040">
    <property type="entry name" value="PLEIOTROPIC DRUG RESISTANCE PROTEIN 1-LIKE ISOFORM X1"/>
    <property type="match status" value="1"/>
</dbReference>
<feature type="transmembrane region" description="Helical" evidence="5">
    <location>
        <begin position="186"/>
        <end position="212"/>
    </location>
</feature>
<dbReference type="GO" id="GO:0016020">
    <property type="term" value="C:membrane"/>
    <property type="evidence" value="ECO:0007669"/>
    <property type="project" value="UniProtKB-SubCell"/>
</dbReference>
<dbReference type="EMBL" id="JBEDUW010000235">
    <property type="protein sequence ID" value="KAK9903152.1"/>
    <property type="molecule type" value="Genomic_DNA"/>
</dbReference>
<gene>
    <name evidence="7" type="ORF">M0R45_001211</name>
</gene>
<feature type="domain" description="ABC-2 type transporter transmembrane" evidence="6">
    <location>
        <begin position="92"/>
        <end position="278"/>
    </location>
</feature>
<keyword evidence="2 5" id="KW-0812">Transmembrane</keyword>
<evidence type="ECO:0000256" key="3">
    <source>
        <dbReference type="ARBA" id="ARBA00022989"/>
    </source>
</evidence>